<evidence type="ECO:0000313" key="4">
    <source>
        <dbReference type="Proteomes" id="UP001054945"/>
    </source>
</evidence>
<feature type="region of interest" description="Disordered" evidence="1">
    <location>
        <begin position="1"/>
        <end position="49"/>
    </location>
</feature>
<proteinExistence type="predicted"/>
<feature type="compositionally biased region" description="Basic and acidic residues" evidence="1">
    <location>
        <begin position="1"/>
        <end position="10"/>
    </location>
</feature>
<keyword evidence="2" id="KW-0472">Membrane</keyword>
<name>A0AAV4T2W1_CAEEX</name>
<evidence type="ECO:0000313" key="3">
    <source>
        <dbReference type="EMBL" id="GIY38178.1"/>
    </source>
</evidence>
<feature type="transmembrane region" description="Helical" evidence="2">
    <location>
        <begin position="59"/>
        <end position="80"/>
    </location>
</feature>
<reference evidence="3 4" key="1">
    <citation type="submission" date="2021-06" db="EMBL/GenBank/DDBJ databases">
        <title>Caerostris extrusa draft genome.</title>
        <authorList>
            <person name="Kono N."/>
            <person name="Arakawa K."/>
        </authorList>
    </citation>
    <scope>NUCLEOTIDE SEQUENCE [LARGE SCALE GENOMIC DNA]</scope>
</reference>
<comment type="caution">
    <text evidence="3">The sequence shown here is derived from an EMBL/GenBank/DDBJ whole genome shotgun (WGS) entry which is preliminary data.</text>
</comment>
<sequence length="95" mass="10487">MPPKQGKREIGPTCKANESIASAPIQRIQPRQYRRLNPSGSKTSPPVPRAMYAPSRRHLLFLGPCMLLLDLTPVPGAVYAPSRPHPHSWGCICSF</sequence>
<gene>
    <name evidence="3" type="ORF">CEXT_89161</name>
</gene>
<organism evidence="3 4">
    <name type="scientific">Caerostris extrusa</name>
    <name type="common">Bark spider</name>
    <name type="synonym">Caerostris bankana</name>
    <dbReference type="NCBI Taxonomy" id="172846"/>
    <lineage>
        <taxon>Eukaryota</taxon>
        <taxon>Metazoa</taxon>
        <taxon>Ecdysozoa</taxon>
        <taxon>Arthropoda</taxon>
        <taxon>Chelicerata</taxon>
        <taxon>Arachnida</taxon>
        <taxon>Araneae</taxon>
        <taxon>Araneomorphae</taxon>
        <taxon>Entelegynae</taxon>
        <taxon>Araneoidea</taxon>
        <taxon>Araneidae</taxon>
        <taxon>Caerostris</taxon>
    </lineage>
</organism>
<keyword evidence="2" id="KW-1133">Transmembrane helix</keyword>
<accession>A0AAV4T2W1</accession>
<evidence type="ECO:0000256" key="2">
    <source>
        <dbReference type="SAM" id="Phobius"/>
    </source>
</evidence>
<dbReference type="AlphaFoldDB" id="A0AAV4T2W1"/>
<dbReference type="EMBL" id="BPLR01010268">
    <property type="protein sequence ID" value="GIY38178.1"/>
    <property type="molecule type" value="Genomic_DNA"/>
</dbReference>
<evidence type="ECO:0000256" key="1">
    <source>
        <dbReference type="SAM" id="MobiDB-lite"/>
    </source>
</evidence>
<keyword evidence="2" id="KW-0812">Transmembrane</keyword>
<keyword evidence="4" id="KW-1185">Reference proteome</keyword>
<dbReference type="Proteomes" id="UP001054945">
    <property type="component" value="Unassembled WGS sequence"/>
</dbReference>
<protein>
    <submittedName>
        <fullName evidence="3">Uncharacterized protein</fullName>
    </submittedName>
</protein>